<proteinExistence type="predicted"/>
<dbReference type="InterPro" id="IPR014996">
    <property type="entry name" value="AcaB"/>
</dbReference>
<organism evidence="1">
    <name type="scientific">Escherichia coli</name>
    <dbReference type="NCBI Taxonomy" id="562"/>
    <lineage>
        <taxon>Bacteria</taxon>
        <taxon>Pseudomonadati</taxon>
        <taxon>Pseudomonadota</taxon>
        <taxon>Gammaproteobacteria</taxon>
        <taxon>Enterobacterales</taxon>
        <taxon>Enterobacteriaceae</taxon>
        <taxon>Escherichia</taxon>
    </lineage>
</organism>
<accession>A0AAI9GUD2</accession>
<dbReference type="Pfam" id="PF08900">
    <property type="entry name" value="AcaB"/>
    <property type="match status" value="1"/>
</dbReference>
<sequence>MTDEKKAEPGVLKSTLSINLHTYYAIRLWEGRKPEPGADKSERRRRIIGMPGVISRAKIASKDSENDNPWADMFLFNLEEKLSKSKQEIDLLVEQLNEVLRNVPGDIIISGVASTSPVNIGVHSRSPLGYKSVWLLVGYDELVLKAFQAFHYGLIARARRDELLNAGGHAVRQICALAQSYKTVPATRSDISSGSQKGKEAISRYGMPDPDVLSGKKRSSFSAPLK</sequence>
<dbReference type="EMBL" id="ABLFQU030000003">
    <property type="protein sequence ID" value="EMM0023867.1"/>
    <property type="molecule type" value="Genomic_DNA"/>
</dbReference>
<dbReference type="RefSeq" id="WP_001682051.1">
    <property type="nucleotide sequence ID" value="NZ_AP022815.1"/>
</dbReference>
<evidence type="ECO:0000313" key="1">
    <source>
        <dbReference type="EMBL" id="EMM0023867.1"/>
    </source>
</evidence>
<dbReference type="NCBIfam" id="TIGR03761">
    <property type="entry name" value="ICE_PFL4669"/>
    <property type="match status" value="1"/>
</dbReference>
<protein>
    <submittedName>
        <fullName evidence="1">TIGR03761 family integrating conjugative element protein</fullName>
    </submittedName>
</protein>
<dbReference type="AlphaFoldDB" id="A0AAI9GUD2"/>
<name>A0AAI9GUD2_ECOLX</name>
<reference evidence="1" key="1">
    <citation type="submission" date="2024-02" db="EMBL/GenBank/DDBJ databases">
        <authorList>
            <consortium name="Clinical and Environmental Microbiology Branch: Whole genome sequencing antimicrobial resistance pathogens in the healthcare setting"/>
        </authorList>
    </citation>
    <scope>NUCLEOTIDE SEQUENCE</scope>
    <source>
        <strain evidence="1">2023CK-00345</strain>
    </source>
</reference>
<gene>
    <name evidence="1" type="ORF">P6223_000357</name>
</gene>
<comment type="caution">
    <text evidence="1">The sequence shown here is derived from an EMBL/GenBank/DDBJ whole genome shotgun (WGS) entry which is preliminary data.</text>
</comment>